<dbReference type="InterPro" id="IPR011444">
    <property type="entry name" value="DUF1549"/>
</dbReference>
<evidence type="ECO:0000313" key="4">
    <source>
        <dbReference type="EMBL" id="EDY19020.1"/>
    </source>
</evidence>
<dbReference type="AlphaFoldDB" id="B4D440"/>
<evidence type="ECO:0000259" key="3">
    <source>
        <dbReference type="Pfam" id="PF07587"/>
    </source>
</evidence>
<dbReference type="InParanoid" id="B4D440"/>
<evidence type="ECO:0000256" key="1">
    <source>
        <dbReference type="SAM" id="SignalP"/>
    </source>
</evidence>
<dbReference type="STRING" id="497964.CfE428DRAFT_3678"/>
<feature type="chain" id="PRO_5002800497" description="BIG2 domain-containing protein" evidence="1">
    <location>
        <begin position="21"/>
        <end position="1212"/>
    </location>
</feature>
<dbReference type="eggNOG" id="COG2319">
    <property type="taxonomic scope" value="Bacteria"/>
</dbReference>
<dbReference type="Pfam" id="PF07583">
    <property type="entry name" value="PSCyt2"/>
    <property type="match status" value="1"/>
</dbReference>
<evidence type="ECO:0000259" key="2">
    <source>
        <dbReference type="Pfam" id="PF07583"/>
    </source>
</evidence>
<evidence type="ECO:0000313" key="5">
    <source>
        <dbReference type="Proteomes" id="UP000005824"/>
    </source>
</evidence>
<accession>B4D440</accession>
<dbReference type="Pfam" id="PF07587">
    <property type="entry name" value="PSD1"/>
    <property type="match status" value="1"/>
</dbReference>
<keyword evidence="1" id="KW-0732">Signal</keyword>
<dbReference type="InterPro" id="IPR022655">
    <property type="entry name" value="DUF1553"/>
</dbReference>
<gene>
    <name evidence="4" type="ORF">CfE428DRAFT_3678</name>
</gene>
<dbReference type="RefSeq" id="WP_006981003.1">
    <property type="nucleotide sequence ID" value="NZ_ABVL01000010.1"/>
</dbReference>
<protein>
    <recommendedName>
        <fullName evidence="6">BIG2 domain-containing protein</fullName>
    </recommendedName>
</protein>
<feature type="domain" description="DUF1553" evidence="3">
    <location>
        <begin position="589"/>
        <end position="813"/>
    </location>
</feature>
<dbReference type="PANTHER" id="PTHR35889:SF3">
    <property type="entry name" value="F-BOX DOMAIN-CONTAINING PROTEIN"/>
    <property type="match status" value="1"/>
</dbReference>
<sequence length="1212" mass="132893" precursor="true">MKSAARIASVLALSAASAWANALTPEMMTKAPVKEGLPPDAQVTALEVQPPKVTLSGKYEAAQLVITARLATGDTVDVTRLAKVQLDGGVAEVSPTGQVTSVHNGTGLLHAEIAGKSVTAPVLVADIVENQAVDFIRDVNPVMTKLGCNAGTCHGAKEGKYGFKLSLRGYDPIFDVRALKDDLACRRLNVASPEDSLMLLKATANVPHEGGQRTPFGSKYYQILRSWIADGAKLDLKAPRVTRIEIFPHDPVVQQVGARQQVRVVATYTDGKQRDVTAEAFVESGNSDVAKTDGGGLIDTLRRGEAPLLARYEGNYIATTLTVMGDRTGFAWQQPETWSRIDELVAAKWERMKIEPSGLCSDAEFLRRVYLDLTGQPPTAEEVRAFIAETSPPREKRNAVIDKLIGSPTFIEHWTNRWANMLEVNSKFIGAEGARLFRGWIRTQIANNTPYDQFVREILTSTGSTKDNPAASYWKILREPSEAMENTTHLFLATRFNCNKCHDHPFERWTQDQYYHLGAYFTQVQLTADPRSGKAVIAGTAVEKARPIFEIVKDTTTGDMIHLRTNKVAAPSFPFETKLENPLPEHASRREQLAAWITSPDNRFFASSYVNRLWGYLTGVGVIEPLDDIRAGNPPTDPELLEYLKTEFINHNFDVRHVLRLICQSRTYQLSVATNKWNEDDKINYSHAVARRLPAEVLYDSVLKVTGAPTHLPGSMNAQQLPDSALDLPSGFLANLGRPARESACECERSNDLRLGSVMALLSGPAVADAIGDTKNGLAKLVSTESDDAKLADEIFMRVLNRPATDTEIKKTLASWNTIDPEHTQLIAAWQAKEQEQAPIIAKAEADRLAAIDGAKKELGRYETEIAPKVAAAEKQRQADIAKADAAMKDYEKTKLAAAVTKFEETVPVARTYTGWELLDPADMKSTNGITLTKMADGSIKAGPQTSQNADYTINVDTKLAGITGIMLEVLPSADEPGFGPGRAAGNFVLGEFVMKASEYRTNAVNEVDFASAMADFSQEKFDVKTAIDGKKGDQNNGWAIAGKTGVPHYAVFTLKKALGDAEGSRLRFEMNMPRNGKFTIAHFRLWATTSPLPLTFGLPAPVIEAVKKPAPSRTKEEQAAIAAYWKEADPDFLKLTLTLGKNQMPLPIDPGVLERRDALATAELPIKLDPKLVQLRQDSTASNDQLTHKRLTAAQDLTWALVNNPAFLFNH</sequence>
<feature type="domain" description="DUF1549" evidence="2">
    <location>
        <begin position="340"/>
        <end position="525"/>
    </location>
</feature>
<reference evidence="4 5" key="1">
    <citation type="journal article" date="2011" name="J. Bacteriol.">
        <title>Genome sequence of Chthoniobacter flavus Ellin428, an aerobic heterotrophic soil bacterium.</title>
        <authorList>
            <person name="Kant R."/>
            <person name="van Passel M.W."/>
            <person name="Palva A."/>
            <person name="Lucas S."/>
            <person name="Lapidus A."/>
            <person name="Glavina Del Rio T."/>
            <person name="Dalin E."/>
            <person name="Tice H."/>
            <person name="Bruce D."/>
            <person name="Goodwin L."/>
            <person name="Pitluck S."/>
            <person name="Larimer F.W."/>
            <person name="Land M.L."/>
            <person name="Hauser L."/>
            <person name="Sangwan P."/>
            <person name="de Vos W.M."/>
            <person name="Janssen P.H."/>
            <person name="Smidt H."/>
        </authorList>
    </citation>
    <scope>NUCLEOTIDE SEQUENCE [LARGE SCALE GENOMIC DNA]</scope>
    <source>
        <strain evidence="4 5">Ellin428</strain>
    </source>
</reference>
<comment type="caution">
    <text evidence="4">The sequence shown here is derived from an EMBL/GenBank/DDBJ whole genome shotgun (WGS) entry which is preliminary data.</text>
</comment>
<evidence type="ECO:0008006" key="6">
    <source>
        <dbReference type="Google" id="ProtNLM"/>
    </source>
</evidence>
<name>B4D440_9BACT</name>
<dbReference type="PANTHER" id="PTHR35889">
    <property type="entry name" value="CYCLOINULO-OLIGOSACCHARIDE FRUCTANOTRANSFERASE-RELATED"/>
    <property type="match status" value="1"/>
</dbReference>
<proteinExistence type="predicted"/>
<dbReference type="Gene3D" id="2.60.40.1080">
    <property type="match status" value="2"/>
</dbReference>
<keyword evidence="5" id="KW-1185">Reference proteome</keyword>
<dbReference type="Proteomes" id="UP000005824">
    <property type="component" value="Unassembled WGS sequence"/>
</dbReference>
<organism evidence="4 5">
    <name type="scientific">Chthoniobacter flavus Ellin428</name>
    <dbReference type="NCBI Taxonomy" id="497964"/>
    <lineage>
        <taxon>Bacteria</taxon>
        <taxon>Pseudomonadati</taxon>
        <taxon>Verrucomicrobiota</taxon>
        <taxon>Spartobacteria</taxon>
        <taxon>Chthoniobacterales</taxon>
        <taxon>Chthoniobacteraceae</taxon>
        <taxon>Chthoniobacter</taxon>
    </lineage>
</organism>
<dbReference type="EMBL" id="ABVL01000010">
    <property type="protein sequence ID" value="EDY19020.1"/>
    <property type="molecule type" value="Genomic_DNA"/>
</dbReference>
<feature type="signal peptide" evidence="1">
    <location>
        <begin position="1"/>
        <end position="20"/>
    </location>
</feature>